<dbReference type="Pfam" id="PF18317">
    <property type="entry name" value="SDH_C"/>
    <property type="match status" value="1"/>
</dbReference>
<dbReference type="RefSeq" id="WP_249296191.1">
    <property type="nucleotide sequence ID" value="NZ_JACRSV010000005.1"/>
</dbReference>
<dbReference type="EMBL" id="JACRSV010000005">
    <property type="protein sequence ID" value="MBC8560897.1"/>
    <property type="molecule type" value="Genomic_DNA"/>
</dbReference>
<dbReference type="EC" id="1.1.1.25" evidence="2 8"/>
<dbReference type="SUPFAM" id="SSF53223">
    <property type="entry name" value="Aminoacid dehydrogenase-like, N-terminal domain"/>
    <property type="match status" value="1"/>
</dbReference>
<dbReference type="InterPro" id="IPR006151">
    <property type="entry name" value="Shikm_DH/Glu-tRNA_Rdtase"/>
</dbReference>
<dbReference type="AlphaFoldDB" id="A0A926I8F2"/>
<keyword evidence="6 8" id="KW-0057">Aromatic amino acid biosynthesis</keyword>
<dbReference type="GO" id="GO:0009423">
    <property type="term" value="P:chorismate biosynthetic process"/>
    <property type="evidence" value="ECO:0007669"/>
    <property type="project" value="UniProtKB-UniRule"/>
</dbReference>
<comment type="similarity">
    <text evidence="8">Belongs to the shikimate dehydrogenase family.</text>
</comment>
<dbReference type="InterPro" id="IPR013708">
    <property type="entry name" value="Shikimate_DH-bd_N"/>
</dbReference>
<reference evidence="12" key="1">
    <citation type="submission" date="2020-08" db="EMBL/GenBank/DDBJ databases">
        <title>Genome public.</title>
        <authorList>
            <person name="Liu C."/>
            <person name="Sun Q."/>
        </authorList>
    </citation>
    <scope>NUCLEOTIDE SEQUENCE</scope>
    <source>
        <strain evidence="12">NSJ-33</strain>
    </source>
</reference>
<feature type="domain" description="Shikimate dehydrogenase substrate binding N-terminal" evidence="10">
    <location>
        <begin position="8"/>
        <end position="90"/>
    </location>
</feature>
<comment type="catalytic activity">
    <reaction evidence="7 8">
        <text>shikimate + NADP(+) = 3-dehydroshikimate + NADPH + H(+)</text>
        <dbReference type="Rhea" id="RHEA:17737"/>
        <dbReference type="ChEBI" id="CHEBI:15378"/>
        <dbReference type="ChEBI" id="CHEBI:16630"/>
        <dbReference type="ChEBI" id="CHEBI:36208"/>
        <dbReference type="ChEBI" id="CHEBI:57783"/>
        <dbReference type="ChEBI" id="CHEBI:58349"/>
        <dbReference type="EC" id="1.1.1.25"/>
    </reaction>
</comment>
<feature type="binding site" evidence="8">
    <location>
        <position position="246"/>
    </location>
    <ligand>
        <name>shikimate</name>
        <dbReference type="ChEBI" id="CHEBI:36208"/>
    </ligand>
</feature>
<keyword evidence="5 8" id="KW-0560">Oxidoreductase</keyword>
<dbReference type="GO" id="GO:0019632">
    <property type="term" value="P:shikimate metabolic process"/>
    <property type="evidence" value="ECO:0007669"/>
    <property type="project" value="InterPro"/>
</dbReference>
<feature type="binding site" evidence="8">
    <location>
        <begin position="16"/>
        <end position="18"/>
    </location>
    <ligand>
        <name>shikimate</name>
        <dbReference type="ChEBI" id="CHEBI:36208"/>
    </ligand>
</feature>
<dbReference type="InterPro" id="IPR011342">
    <property type="entry name" value="Shikimate_DH"/>
</dbReference>
<comment type="caution">
    <text evidence="12">The sequence shown here is derived from an EMBL/GenBank/DDBJ whole genome shotgun (WGS) entry which is preliminary data.</text>
</comment>
<evidence type="ECO:0000259" key="11">
    <source>
        <dbReference type="Pfam" id="PF18317"/>
    </source>
</evidence>
<dbReference type="GO" id="GO:0009073">
    <property type="term" value="P:aromatic amino acid family biosynthetic process"/>
    <property type="evidence" value="ECO:0007669"/>
    <property type="project" value="UniProtKB-KW"/>
</dbReference>
<evidence type="ECO:0000256" key="2">
    <source>
        <dbReference type="ARBA" id="ARBA00012962"/>
    </source>
</evidence>
<keyword evidence="4 8" id="KW-0521">NADP</keyword>
<name>A0A926I8F2_9FIRM</name>
<evidence type="ECO:0000256" key="1">
    <source>
        <dbReference type="ARBA" id="ARBA00004871"/>
    </source>
</evidence>
<dbReference type="Pfam" id="PF01488">
    <property type="entry name" value="Shikimate_DH"/>
    <property type="match status" value="1"/>
</dbReference>
<dbReference type="Proteomes" id="UP000610760">
    <property type="component" value="Unassembled WGS sequence"/>
</dbReference>
<dbReference type="NCBIfam" id="TIGR00507">
    <property type="entry name" value="aroE"/>
    <property type="match status" value="1"/>
</dbReference>
<feature type="binding site" evidence="8">
    <location>
        <position position="239"/>
    </location>
    <ligand>
        <name>NADP(+)</name>
        <dbReference type="ChEBI" id="CHEBI:58349"/>
    </ligand>
</feature>
<dbReference type="GO" id="GO:0008652">
    <property type="term" value="P:amino acid biosynthetic process"/>
    <property type="evidence" value="ECO:0007669"/>
    <property type="project" value="UniProtKB-KW"/>
</dbReference>
<feature type="binding site" evidence="8">
    <location>
        <position position="216"/>
    </location>
    <ligand>
        <name>NADP(+)</name>
        <dbReference type="ChEBI" id="CHEBI:58349"/>
    </ligand>
</feature>
<evidence type="ECO:0000256" key="3">
    <source>
        <dbReference type="ARBA" id="ARBA00022605"/>
    </source>
</evidence>
<dbReference type="GO" id="GO:0050661">
    <property type="term" value="F:NADP binding"/>
    <property type="evidence" value="ECO:0007669"/>
    <property type="project" value="InterPro"/>
</dbReference>
<feature type="binding site" evidence="8">
    <location>
        <position position="63"/>
    </location>
    <ligand>
        <name>shikimate</name>
        <dbReference type="ChEBI" id="CHEBI:36208"/>
    </ligand>
</feature>
<dbReference type="InterPro" id="IPR036291">
    <property type="entry name" value="NAD(P)-bd_dom_sf"/>
</dbReference>
<dbReference type="Pfam" id="PF08501">
    <property type="entry name" value="Shikimate_dh_N"/>
    <property type="match status" value="1"/>
</dbReference>
<proteinExistence type="inferred from homology"/>
<protein>
    <recommendedName>
        <fullName evidence="2 8">Shikimate dehydrogenase (NADP(+))</fullName>
        <shortName evidence="8">SDH</shortName>
        <ecNumber evidence="2 8">1.1.1.25</ecNumber>
    </recommendedName>
</protein>
<dbReference type="InterPro" id="IPR046346">
    <property type="entry name" value="Aminoacid_DH-like_N_sf"/>
</dbReference>
<feature type="active site" description="Proton acceptor" evidence="8">
    <location>
        <position position="67"/>
    </location>
</feature>
<evidence type="ECO:0000256" key="8">
    <source>
        <dbReference type="HAMAP-Rule" id="MF_00222"/>
    </source>
</evidence>
<feature type="binding site" evidence="8">
    <location>
        <position position="103"/>
    </location>
    <ligand>
        <name>shikimate</name>
        <dbReference type="ChEBI" id="CHEBI:36208"/>
    </ligand>
</feature>
<dbReference type="GO" id="GO:0004764">
    <property type="term" value="F:shikimate 3-dehydrogenase (NADP+) activity"/>
    <property type="evidence" value="ECO:0007669"/>
    <property type="project" value="UniProtKB-UniRule"/>
</dbReference>
<dbReference type="PANTHER" id="PTHR21089">
    <property type="entry name" value="SHIKIMATE DEHYDROGENASE"/>
    <property type="match status" value="1"/>
</dbReference>
<comment type="caution">
    <text evidence="8">Lacks conserved residue(s) required for the propagation of feature annotation.</text>
</comment>
<evidence type="ECO:0000259" key="9">
    <source>
        <dbReference type="Pfam" id="PF01488"/>
    </source>
</evidence>
<evidence type="ECO:0000256" key="6">
    <source>
        <dbReference type="ARBA" id="ARBA00023141"/>
    </source>
</evidence>
<gene>
    <name evidence="8 12" type="primary">aroE</name>
    <name evidence="12" type="ORF">H8710_12555</name>
</gene>
<evidence type="ECO:0000313" key="13">
    <source>
        <dbReference type="Proteomes" id="UP000610760"/>
    </source>
</evidence>
<evidence type="ECO:0000256" key="7">
    <source>
        <dbReference type="ARBA" id="ARBA00049442"/>
    </source>
</evidence>
<dbReference type="Gene3D" id="3.40.50.720">
    <property type="entry name" value="NAD(P)-binding Rossmann-like Domain"/>
    <property type="match status" value="1"/>
</dbReference>
<organism evidence="12 13">
    <name type="scientific">Fumia xinanensis</name>
    <dbReference type="NCBI Taxonomy" id="2763659"/>
    <lineage>
        <taxon>Bacteria</taxon>
        <taxon>Bacillati</taxon>
        <taxon>Bacillota</taxon>
        <taxon>Clostridia</taxon>
        <taxon>Eubacteriales</taxon>
        <taxon>Oscillospiraceae</taxon>
        <taxon>Fumia</taxon>
    </lineage>
</organism>
<sequence>MNSYRMGVIGDPIAHTLSPAIHTKMAEHLGLCCEYTAHHVKRGELGQFVERTKAENFAGFNVTIPHKKDIMDFLDECDPYARKCGAVNTVKITDGKLKGYNTDGDGLYASLKQNGILMDRSRVLLLGAGGAALSICQKALDVGAKVTVLCRSPKKAAAFAEKDGVTVRELSPTVQKECAKVTDIIINATPLGMEGIPDDFWDFSFLDETKAAVYDIVYKPAETSLMRESRNRGLRAFNGLGMLINQAIYAFSIFTGQEFDFGEMASYLEREIGKIVYTK</sequence>
<evidence type="ECO:0000256" key="4">
    <source>
        <dbReference type="ARBA" id="ARBA00022857"/>
    </source>
</evidence>
<dbReference type="CDD" id="cd01065">
    <property type="entry name" value="NAD_bind_Shikimate_DH"/>
    <property type="match status" value="1"/>
</dbReference>
<comment type="function">
    <text evidence="8">Involved in the biosynthesis of the chorismate, which leads to the biosynthesis of aromatic amino acids. Catalyzes the reversible NADPH linked reduction of 3-dehydroshikimate (DHSA) to yield shikimate (SA).</text>
</comment>
<evidence type="ECO:0000313" key="12">
    <source>
        <dbReference type="EMBL" id="MBC8560897.1"/>
    </source>
</evidence>
<keyword evidence="13" id="KW-1185">Reference proteome</keyword>
<feature type="binding site" evidence="8">
    <location>
        <position position="88"/>
    </location>
    <ligand>
        <name>shikimate</name>
        <dbReference type="ChEBI" id="CHEBI:36208"/>
    </ligand>
</feature>
<keyword evidence="3 8" id="KW-0028">Amino-acid biosynthesis</keyword>
<feature type="binding site" evidence="8">
    <location>
        <begin position="127"/>
        <end position="131"/>
    </location>
    <ligand>
        <name>NADP(+)</name>
        <dbReference type="ChEBI" id="CHEBI:58349"/>
    </ligand>
</feature>
<dbReference type="InterPro" id="IPR022893">
    <property type="entry name" value="Shikimate_DH_fam"/>
</dbReference>
<dbReference type="SUPFAM" id="SSF51735">
    <property type="entry name" value="NAD(P)-binding Rossmann-fold domains"/>
    <property type="match status" value="1"/>
</dbReference>
<accession>A0A926I8F2</accession>
<feature type="binding site" evidence="8">
    <location>
        <position position="218"/>
    </location>
    <ligand>
        <name>shikimate</name>
        <dbReference type="ChEBI" id="CHEBI:36208"/>
    </ligand>
</feature>
<evidence type="ECO:0000256" key="5">
    <source>
        <dbReference type="ARBA" id="ARBA00023002"/>
    </source>
</evidence>
<feature type="domain" description="SDH C-terminal" evidence="11">
    <location>
        <begin position="239"/>
        <end position="264"/>
    </location>
</feature>
<evidence type="ECO:0000259" key="10">
    <source>
        <dbReference type="Pfam" id="PF08501"/>
    </source>
</evidence>
<comment type="subunit">
    <text evidence="8">Homodimer.</text>
</comment>
<dbReference type="Gene3D" id="3.40.50.10860">
    <property type="entry name" value="Leucine Dehydrogenase, chain A, domain 1"/>
    <property type="match status" value="1"/>
</dbReference>
<dbReference type="InterPro" id="IPR041121">
    <property type="entry name" value="SDH_C"/>
</dbReference>
<feature type="domain" description="Quinate/shikimate 5-dehydrogenase/glutamyl-tRNA reductase" evidence="9">
    <location>
        <begin position="118"/>
        <end position="189"/>
    </location>
</feature>
<dbReference type="HAMAP" id="MF_00222">
    <property type="entry name" value="Shikimate_DH_AroE"/>
    <property type="match status" value="1"/>
</dbReference>
<comment type="pathway">
    <text evidence="1 8">Metabolic intermediate biosynthesis; chorismate biosynthesis; chorismate from D-erythrose 4-phosphate and phosphoenolpyruvate: step 4/7.</text>
</comment>
<dbReference type="PANTHER" id="PTHR21089:SF1">
    <property type="entry name" value="BIFUNCTIONAL 3-DEHYDROQUINATE DEHYDRATASE_SHIKIMATE DEHYDROGENASE, CHLOROPLASTIC"/>
    <property type="match status" value="1"/>
</dbReference>